<dbReference type="NCBIfam" id="NF004123">
    <property type="entry name" value="PRK05610.1"/>
    <property type="match status" value="1"/>
</dbReference>
<comment type="function">
    <text evidence="6">One of the primary rRNA binding proteins, it binds specifically to the 5'-end of 16S ribosomal RNA.</text>
</comment>
<dbReference type="HAMAP" id="MF_01345_B">
    <property type="entry name" value="Ribosomal_uS17_B"/>
    <property type="match status" value="1"/>
</dbReference>
<dbReference type="InterPro" id="IPR012340">
    <property type="entry name" value="NA-bd_OB-fold"/>
</dbReference>
<reference evidence="7 8" key="1">
    <citation type="journal article" date="2016" name="Nat. Commun.">
        <title>Thousands of microbial genomes shed light on interconnected biogeochemical processes in an aquifer system.</title>
        <authorList>
            <person name="Anantharaman K."/>
            <person name="Brown C.T."/>
            <person name="Hug L.A."/>
            <person name="Sharon I."/>
            <person name="Castelle C.J."/>
            <person name="Probst A.J."/>
            <person name="Thomas B.C."/>
            <person name="Singh A."/>
            <person name="Wilkins M.J."/>
            <person name="Karaoz U."/>
            <person name="Brodie E.L."/>
            <person name="Williams K.H."/>
            <person name="Hubbard S.S."/>
            <person name="Banfield J.F."/>
        </authorList>
    </citation>
    <scope>NUCLEOTIDE SEQUENCE [LARGE SCALE GENOMIC DNA]</scope>
</reference>
<keyword evidence="2 6" id="KW-0699">rRNA-binding</keyword>
<comment type="caution">
    <text evidence="7">The sequence shown here is derived from an EMBL/GenBank/DDBJ whole genome shotgun (WGS) entry which is preliminary data.</text>
</comment>
<evidence type="ECO:0000256" key="3">
    <source>
        <dbReference type="ARBA" id="ARBA00022884"/>
    </source>
</evidence>
<dbReference type="GO" id="GO:0022627">
    <property type="term" value="C:cytosolic small ribosomal subunit"/>
    <property type="evidence" value="ECO:0007669"/>
    <property type="project" value="UniProtKB-UniRule"/>
</dbReference>
<evidence type="ECO:0000256" key="2">
    <source>
        <dbReference type="ARBA" id="ARBA00022730"/>
    </source>
</evidence>
<name>A0A1F6PC26_9BACT</name>
<dbReference type="EMBL" id="MFRE01000023">
    <property type="protein sequence ID" value="OGH93678.1"/>
    <property type="molecule type" value="Genomic_DNA"/>
</dbReference>
<dbReference type="STRING" id="1798709.A2538_00540"/>
<dbReference type="InterPro" id="IPR000266">
    <property type="entry name" value="Ribosomal_uS17"/>
</dbReference>
<dbReference type="GO" id="GO:0003735">
    <property type="term" value="F:structural constituent of ribosome"/>
    <property type="evidence" value="ECO:0007669"/>
    <property type="project" value="UniProtKB-UniRule"/>
</dbReference>
<dbReference type="Pfam" id="PF00366">
    <property type="entry name" value="Ribosomal_S17"/>
    <property type="match status" value="1"/>
</dbReference>
<sequence length="86" mass="9701">MENTAKTTTIKRTFLGEVMSKSGAKSAVVKVTFKKDHPKYGKPFLVSSRYHVHDEKNECKVGDNVKIEACRPLSATKHWRLVAVIK</sequence>
<proteinExistence type="inferred from homology"/>
<comment type="similarity">
    <text evidence="1 6">Belongs to the universal ribosomal protein uS17 family.</text>
</comment>
<dbReference type="InterPro" id="IPR019984">
    <property type="entry name" value="Ribosomal_uS17_bact/chlr"/>
</dbReference>
<dbReference type="GO" id="GO:0006412">
    <property type="term" value="P:translation"/>
    <property type="evidence" value="ECO:0007669"/>
    <property type="project" value="UniProtKB-UniRule"/>
</dbReference>
<evidence type="ECO:0000313" key="7">
    <source>
        <dbReference type="EMBL" id="OGH93678.1"/>
    </source>
</evidence>
<gene>
    <name evidence="6" type="primary">rpsQ</name>
    <name evidence="7" type="ORF">A2538_00540</name>
</gene>
<keyword evidence="3 6" id="KW-0694">RNA-binding</keyword>
<comment type="subunit">
    <text evidence="6">Part of the 30S ribosomal subunit.</text>
</comment>
<keyword evidence="5 6" id="KW-0687">Ribonucleoprotein</keyword>
<evidence type="ECO:0000256" key="5">
    <source>
        <dbReference type="ARBA" id="ARBA00023274"/>
    </source>
</evidence>
<evidence type="ECO:0000256" key="4">
    <source>
        <dbReference type="ARBA" id="ARBA00022980"/>
    </source>
</evidence>
<dbReference type="PRINTS" id="PR00973">
    <property type="entry name" value="RIBOSOMALS17"/>
</dbReference>
<evidence type="ECO:0000256" key="1">
    <source>
        <dbReference type="ARBA" id="ARBA00010254"/>
    </source>
</evidence>
<dbReference type="PANTHER" id="PTHR10744">
    <property type="entry name" value="40S RIBOSOMAL PROTEIN S11 FAMILY MEMBER"/>
    <property type="match status" value="1"/>
</dbReference>
<protein>
    <recommendedName>
        <fullName evidence="6">Small ribosomal subunit protein uS17</fullName>
    </recommendedName>
</protein>
<organism evidence="7 8">
    <name type="scientific">Candidatus Magasanikbacteria bacterium RIFOXYD2_FULL_41_14</name>
    <dbReference type="NCBI Taxonomy" id="1798709"/>
    <lineage>
        <taxon>Bacteria</taxon>
        <taxon>Candidatus Magasanikiibacteriota</taxon>
    </lineage>
</organism>
<dbReference type="GO" id="GO:0019843">
    <property type="term" value="F:rRNA binding"/>
    <property type="evidence" value="ECO:0007669"/>
    <property type="project" value="UniProtKB-UniRule"/>
</dbReference>
<dbReference type="SUPFAM" id="SSF50249">
    <property type="entry name" value="Nucleic acid-binding proteins"/>
    <property type="match status" value="1"/>
</dbReference>
<dbReference type="AlphaFoldDB" id="A0A1F6PC26"/>
<dbReference type="PANTHER" id="PTHR10744:SF1">
    <property type="entry name" value="SMALL RIBOSOMAL SUBUNIT PROTEIN US17M"/>
    <property type="match status" value="1"/>
</dbReference>
<accession>A0A1F6PC26</accession>
<dbReference type="Proteomes" id="UP000178254">
    <property type="component" value="Unassembled WGS sequence"/>
</dbReference>
<evidence type="ECO:0000313" key="8">
    <source>
        <dbReference type="Proteomes" id="UP000178254"/>
    </source>
</evidence>
<evidence type="ECO:0000256" key="6">
    <source>
        <dbReference type="HAMAP-Rule" id="MF_01345"/>
    </source>
</evidence>
<dbReference type="NCBIfam" id="TIGR03635">
    <property type="entry name" value="uS17_bact"/>
    <property type="match status" value="1"/>
</dbReference>
<dbReference type="Gene3D" id="2.40.50.140">
    <property type="entry name" value="Nucleic acid-binding proteins"/>
    <property type="match status" value="1"/>
</dbReference>
<keyword evidence="4 6" id="KW-0689">Ribosomal protein</keyword>
<dbReference type="CDD" id="cd00364">
    <property type="entry name" value="Ribosomal_uS17"/>
    <property type="match status" value="1"/>
</dbReference>